<protein>
    <submittedName>
        <fullName evidence="1">3853_t:CDS:1</fullName>
    </submittedName>
</protein>
<dbReference type="OrthoDB" id="2362549at2759"/>
<comment type="caution">
    <text evidence="1">The sequence shown here is derived from an EMBL/GenBank/DDBJ whole genome shotgun (WGS) entry which is preliminary data.</text>
</comment>
<feature type="non-terminal residue" evidence="1">
    <location>
        <position position="145"/>
    </location>
</feature>
<evidence type="ECO:0000313" key="2">
    <source>
        <dbReference type="Proteomes" id="UP000789759"/>
    </source>
</evidence>
<gene>
    <name evidence="1" type="ORF">CPELLU_LOCUS20284</name>
</gene>
<dbReference type="Proteomes" id="UP000789759">
    <property type="component" value="Unassembled WGS sequence"/>
</dbReference>
<proteinExistence type="predicted"/>
<sequence>FRYPYRSQSSLIKHEKVKHPNNKIIPHIYTITAPSNYDIKQFKNAFIIQVKKQLQFGRNAVKNKTIHFKESKSYEELGNLLKDNRWGSKEDGSGTTAYVLMENESEMYEINFIWKEYIYKKHYYSLLCGSVICSFKTDVQDFILE</sequence>
<dbReference type="EMBL" id="CAJVQA010058558">
    <property type="protein sequence ID" value="CAG8827180.1"/>
    <property type="molecule type" value="Genomic_DNA"/>
</dbReference>
<name>A0A9N9KFQ9_9GLOM</name>
<reference evidence="1" key="1">
    <citation type="submission" date="2021-06" db="EMBL/GenBank/DDBJ databases">
        <authorList>
            <person name="Kallberg Y."/>
            <person name="Tangrot J."/>
            <person name="Rosling A."/>
        </authorList>
    </citation>
    <scope>NUCLEOTIDE SEQUENCE</scope>
    <source>
        <strain evidence="1">FL966</strain>
    </source>
</reference>
<keyword evidence="2" id="KW-1185">Reference proteome</keyword>
<evidence type="ECO:0000313" key="1">
    <source>
        <dbReference type="EMBL" id="CAG8827180.1"/>
    </source>
</evidence>
<organism evidence="1 2">
    <name type="scientific">Cetraspora pellucida</name>
    <dbReference type="NCBI Taxonomy" id="1433469"/>
    <lineage>
        <taxon>Eukaryota</taxon>
        <taxon>Fungi</taxon>
        <taxon>Fungi incertae sedis</taxon>
        <taxon>Mucoromycota</taxon>
        <taxon>Glomeromycotina</taxon>
        <taxon>Glomeromycetes</taxon>
        <taxon>Diversisporales</taxon>
        <taxon>Gigasporaceae</taxon>
        <taxon>Cetraspora</taxon>
    </lineage>
</organism>
<dbReference type="AlphaFoldDB" id="A0A9N9KFQ9"/>
<accession>A0A9N9KFQ9</accession>